<evidence type="ECO:0000313" key="1">
    <source>
        <dbReference type="EMBL" id="CDW44639.1"/>
    </source>
</evidence>
<protein>
    <submittedName>
        <fullName evidence="1">Uncharacterized protein</fullName>
    </submittedName>
</protein>
<dbReference type="AlphaFoldDB" id="A0A0K2V2B3"/>
<sequence length="70" mass="8456">MCFTTYLAFPIFLHFNKGTIAFNYEMKRFQSYLFNHISVLRTFHFKTRSIVYISLPLFLSDRSIKFANFN</sequence>
<accession>A0A0K2V2B3</accession>
<proteinExistence type="predicted"/>
<reference evidence="1" key="1">
    <citation type="submission" date="2014-05" db="EMBL/GenBank/DDBJ databases">
        <authorList>
            <person name="Chronopoulou M."/>
        </authorList>
    </citation>
    <scope>NUCLEOTIDE SEQUENCE</scope>
    <source>
        <tissue evidence="1">Whole organism</tissue>
    </source>
</reference>
<organism evidence="1">
    <name type="scientific">Lepeophtheirus salmonis</name>
    <name type="common">Salmon louse</name>
    <name type="synonym">Caligus salmonis</name>
    <dbReference type="NCBI Taxonomy" id="72036"/>
    <lineage>
        <taxon>Eukaryota</taxon>
        <taxon>Metazoa</taxon>
        <taxon>Ecdysozoa</taxon>
        <taxon>Arthropoda</taxon>
        <taxon>Crustacea</taxon>
        <taxon>Multicrustacea</taxon>
        <taxon>Hexanauplia</taxon>
        <taxon>Copepoda</taxon>
        <taxon>Siphonostomatoida</taxon>
        <taxon>Caligidae</taxon>
        <taxon>Lepeophtheirus</taxon>
    </lineage>
</organism>
<name>A0A0K2V2B3_LEPSM</name>
<dbReference type="EMBL" id="HACA01027278">
    <property type="protein sequence ID" value="CDW44639.1"/>
    <property type="molecule type" value="Transcribed_RNA"/>
</dbReference>